<organism evidence="1">
    <name type="scientific">Rhizophora mucronata</name>
    <name type="common">Asiatic mangrove</name>
    <dbReference type="NCBI Taxonomy" id="61149"/>
    <lineage>
        <taxon>Eukaryota</taxon>
        <taxon>Viridiplantae</taxon>
        <taxon>Streptophyta</taxon>
        <taxon>Embryophyta</taxon>
        <taxon>Tracheophyta</taxon>
        <taxon>Spermatophyta</taxon>
        <taxon>Magnoliopsida</taxon>
        <taxon>eudicotyledons</taxon>
        <taxon>Gunneridae</taxon>
        <taxon>Pentapetalae</taxon>
        <taxon>rosids</taxon>
        <taxon>fabids</taxon>
        <taxon>Malpighiales</taxon>
        <taxon>Rhizophoraceae</taxon>
        <taxon>Rhizophora</taxon>
    </lineage>
</organism>
<reference evidence="1" key="1">
    <citation type="submission" date="2018-02" db="EMBL/GenBank/DDBJ databases">
        <title>Rhizophora mucronata_Transcriptome.</title>
        <authorList>
            <person name="Meera S.P."/>
            <person name="Sreeshan A."/>
            <person name="Augustine A."/>
        </authorList>
    </citation>
    <scope>NUCLEOTIDE SEQUENCE</scope>
    <source>
        <tissue evidence="1">Leaf</tissue>
    </source>
</reference>
<dbReference type="AlphaFoldDB" id="A0A2P2ILR0"/>
<dbReference type="EMBL" id="GGEC01001668">
    <property type="protein sequence ID" value="MBW82151.1"/>
    <property type="molecule type" value="Transcribed_RNA"/>
</dbReference>
<protein>
    <submittedName>
        <fullName evidence="1">Uncharacterized protein</fullName>
    </submittedName>
</protein>
<proteinExistence type="predicted"/>
<accession>A0A2P2ILR0</accession>
<sequence>MNFIYYGCIKQTIIKSYFSLYNLNLGIRMKILQVTRGC</sequence>
<name>A0A2P2ILR0_RHIMU</name>
<evidence type="ECO:0000313" key="1">
    <source>
        <dbReference type="EMBL" id="MBW82151.1"/>
    </source>
</evidence>